<reference evidence="3" key="1">
    <citation type="submission" date="2016-10" db="EMBL/GenBank/DDBJ databases">
        <authorList>
            <person name="Varghese N."/>
            <person name="Submissions S."/>
        </authorList>
    </citation>
    <scope>NUCLEOTIDE SEQUENCE [LARGE SCALE GENOMIC DNA]</scope>
    <source>
        <strain evidence="3">CGMCC 1.11014</strain>
    </source>
</reference>
<keyword evidence="3" id="KW-1185">Reference proteome</keyword>
<accession>A0A1I7LQ20</accession>
<dbReference type="PANTHER" id="PTHR35585">
    <property type="entry name" value="HHE DOMAIN PROTEIN (AFU_ORTHOLOGUE AFUA_4G00730)"/>
    <property type="match status" value="1"/>
</dbReference>
<dbReference type="OrthoDB" id="5512987at2"/>
<dbReference type="EMBL" id="FPBO01000034">
    <property type="protein sequence ID" value="SFV11734.1"/>
    <property type="molecule type" value="Genomic_DNA"/>
</dbReference>
<organism evidence="2 3">
    <name type="scientific">Pseudoduganella namucuonensis</name>
    <dbReference type="NCBI Taxonomy" id="1035707"/>
    <lineage>
        <taxon>Bacteria</taxon>
        <taxon>Pseudomonadati</taxon>
        <taxon>Pseudomonadota</taxon>
        <taxon>Betaproteobacteria</taxon>
        <taxon>Burkholderiales</taxon>
        <taxon>Oxalobacteraceae</taxon>
        <taxon>Telluria group</taxon>
        <taxon>Pseudoduganella</taxon>
    </lineage>
</organism>
<name>A0A1I7LQ20_9BURK</name>
<protein>
    <submittedName>
        <fullName evidence="2">Hemerythrin HHE cation binding domain-containing protein</fullName>
    </submittedName>
</protein>
<evidence type="ECO:0000313" key="2">
    <source>
        <dbReference type="EMBL" id="SFV11734.1"/>
    </source>
</evidence>
<feature type="domain" description="Hemerythrin-like" evidence="1">
    <location>
        <begin position="23"/>
        <end position="142"/>
    </location>
</feature>
<dbReference type="Pfam" id="PF01814">
    <property type="entry name" value="Hemerythrin"/>
    <property type="match status" value="1"/>
</dbReference>
<sequence length="174" mass="19261">MATQSTQADAMPRKGGSESGIDAIELLTQDHKNVKELFEQYEALSDRSLVSKRKLALKICLELTKHATAEEELFYPAVRAASRENEDLIDEATVEHAAAKDLIAQIIGMAPGEDLYDAKVKVLSEQIEHHVEEEEGEMFPKARDADLDMLELGAAIQARKDEIELPDEGMPSVN</sequence>
<dbReference type="Proteomes" id="UP000199391">
    <property type="component" value="Unassembled WGS sequence"/>
</dbReference>
<evidence type="ECO:0000313" key="3">
    <source>
        <dbReference type="Proteomes" id="UP000199391"/>
    </source>
</evidence>
<proteinExistence type="predicted"/>
<dbReference type="STRING" id="1035707.SAMN05216552_103490"/>
<dbReference type="RefSeq" id="WP_093558898.1">
    <property type="nucleotide sequence ID" value="NZ_FPBO01000034.1"/>
</dbReference>
<dbReference type="InterPro" id="IPR012312">
    <property type="entry name" value="Hemerythrin-like"/>
</dbReference>
<dbReference type="Gene3D" id="1.20.120.520">
    <property type="entry name" value="nmb1532 protein domain like"/>
    <property type="match status" value="1"/>
</dbReference>
<evidence type="ECO:0000259" key="1">
    <source>
        <dbReference type="Pfam" id="PF01814"/>
    </source>
</evidence>
<dbReference type="PANTHER" id="PTHR35585:SF1">
    <property type="entry name" value="HHE DOMAIN PROTEIN (AFU_ORTHOLOGUE AFUA_4G00730)"/>
    <property type="match status" value="1"/>
</dbReference>
<dbReference type="AlphaFoldDB" id="A0A1I7LQ20"/>
<gene>
    <name evidence="2" type="ORF">SAMN05216552_103490</name>
</gene>